<dbReference type="Proteomes" id="UP000288216">
    <property type="component" value="Unassembled WGS sequence"/>
</dbReference>
<gene>
    <name evidence="1" type="ORF">scyTo_0025225</name>
</gene>
<dbReference type="AlphaFoldDB" id="A0A401QGR1"/>
<evidence type="ECO:0000313" key="2">
    <source>
        <dbReference type="Proteomes" id="UP000288216"/>
    </source>
</evidence>
<feature type="non-terminal residue" evidence="1">
    <location>
        <position position="67"/>
    </location>
</feature>
<evidence type="ECO:0000313" key="1">
    <source>
        <dbReference type="EMBL" id="GCB84569.1"/>
    </source>
</evidence>
<protein>
    <submittedName>
        <fullName evidence="1">Uncharacterized protein</fullName>
    </submittedName>
</protein>
<name>A0A401QGR1_SCYTO</name>
<sequence>MPLGRLSAPVTQDFELMKKDHGVSILMSVLNIQPSVVASDVRIMLAPSSVSRIVPQGSSSVLLRTAS</sequence>
<proteinExistence type="predicted"/>
<comment type="caution">
    <text evidence="1">The sequence shown here is derived from an EMBL/GenBank/DDBJ whole genome shotgun (WGS) entry which is preliminary data.</text>
</comment>
<keyword evidence="2" id="KW-1185">Reference proteome</keyword>
<accession>A0A401QGR1</accession>
<reference evidence="1 2" key="1">
    <citation type="journal article" date="2018" name="Nat. Ecol. Evol.">
        <title>Shark genomes provide insights into elasmobranch evolution and the origin of vertebrates.</title>
        <authorList>
            <person name="Hara Y"/>
            <person name="Yamaguchi K"/>
            <person name="Onimaru K"/>
            <person name="Kadota M"/>
            <person name="Koyanagi M"/>
            <person name="Keeley SD"/>
            <person name="Tatsumi K"/>
            <person name="Tanaka K"/>
            <person name="Motone F"/>
            <person name="Kageyama Y"/>
            <person name="Nozu R"/>
            <person name="Adachi N"/>
            <person name="Nishimura O"/>
            <person name="Nakagawa R"/>
            <person name="Tanegashima C"/>
            <person name="Kiyatake I"/>
            <person name="Matsumoto R"/>
            <person name="Murakumo K"/>
            <person name="Nishida K"/>
            <person name="Terakita A"/>
            <person name="Kuratani S"/>
            <person name="Sato K"/>
            <person name="Hyodo S Kuraku.S."/>
        </authorList>
    </citation>
    <scope>NUCLEOTIDE SEQUENCE [LARGE SCALE GENOMIC DNA]</scope>
</reference>
<dbReference type="EMBL" id="BFAA01077324">
    <property type="protein sequence ID" value="GCB84569.1"/>
    <property type="molecule type" value="Genomic_DNA"/>
</dbReference>
<organism evidence="1 2">
    <name type="scientific">Scyliorhinus torazame</name>
    <name type="common">Cloudy catshark</name>
    <name type="synonym">Catulus torazame</name>
    <dbReference type="NCBI Taxonomy" id="75743"/>
    <lineage>
        <taxon>Eukaryota</taxon>
        <taxon>Metazoa</taxon>
        <taxon>Chordata</taxon>
        <taxon>Craniata</taxon>
        <taxon>Vertebrata</taxon>
        <taxon>Chondrichthyes</taxon>
        <taxon>Elasmobranchii</taxon>
        <taxon>Galeomorphii</taxon>
        <taxon>Galeoidea</taxon>
        <taxon>Carcharhiniformes</taxon>
        <taxon>Scyliorhinidae</taxon>
        <taxon>Scyliorhinus</taxon>
    </lineage>
</organism>